<comment type="caution">
    <text evidence="2">The sequence shown here is derived from an EMBL/GenBank/DDBJ whole genome shotgun (WGS) entry which is preliminary data.</text>
</comment>
<feature type="coiled-coil region" evidence="1">
    <location>
        <begin position="18"/>
        <end position="45"/>
    </location>
</feature>
<reference evidence="2" key="1">
    <citation type="submission" date="2016-10" db="EMBL/GenBank/DDBJ databases">
        <title>Sequence of Gallionella enrichment culture.</title>
        <authorList>
            <person name="Poehlein A."/>
            <person name="Muehling M."/>
            <person name="Daniel R."/>
        </authorList>
    </citation>
    <scope>NUCLEOTIDE SEQUENCE</scope>
</reference>
<sequence length="61" mass="6884">MIVKGCFDDCNICEPAVQKKTQLQLEQMDLQNQLLKRQIELLDKAQEYRCCPPAPPAPAPA</sequence>
<protein>
    <submittedName>
        <fullName evidence="2">Uncharacterized protein</fullName>
    </submittedName>
</protein>
<accession>A0A1J5PST6</accession>
<dbReference type="AlphaFoldDB" id="A0A1J5PST6"/>
<proteinExistence type="predicted"/>
<organism evidence="2">
    <name type="scientific">mine drainage metagenome</name>
    <dbReference type="NCBI Taxonomy" id="410659"/>
    <lineage>
        <taxon>unclassified sequences</taxon>
        <taxon>metagenomes</taxon>
        <taxon>ecological metagenomes</taxon>
    </lineage>
</organism>
<name>A0A1J5PST6_9ZZZZ</name>
<keyword evidence="1" id="KW-0175">Coiled coil</keyword>
<evidence type="ECO:0000313" key="2">
    <source>
        <dbReference type="EMBL" id="OIQ74670.1"/>
    </source>
</evidence>
<evidence type="ECO:0000256" key="1">
    <source>
        <dbReference type="SAM" id="Coils"/>
    </source>
</evidence>
<dbReference type="EMBL" id="MLJW01002424">
    <property type="protein sequence ID" value="OIQ74670.1"/>
    <property type="molecule type" value="Genomic_DNA"/>
</dbReference>
<gene>
    <name evidence="2" type="ORF">GALL_436750</name>
</gene>